<keyword evidence="10 14" id="KW-0472">Membrane</keyword>
<evidence type="ECO:0000313" key="16">
    <source>
        <dbReference type="EMBL" id="TDR45878.1"/>
    </source>
</evidence>
<dbReference type="SUPFAM" id="SSF158442">
    <property type="entry name" value="DsbB-like"/>
    <property type="match status" value="1"/>
</dbReference>
<gene>
    <name evidence="14" type="primary">dsbB</name>
    <name evidence="16" type="ORF">DFR29_104308</name>
</gene>
<dbReference type="Pfam" id="PF02600">
    <property type="entry name" value="DsbB"/>
    <property type="match status" value="1"/>
</dbReference>
<evidence type="ECO:0000256" key="5">
    <source>
        <dbReference type="ARBA" id="ARBA00022519"/>
    </source>
</evidence>
<accession>A0A4R6Z2N6</accession>
<evidence type="ECO:0000256" key="14">
    <source>
        <dbReference type="HAMAP-Rule" id="MF_00286"/>
    </source>
</evidence>
<feature type="topological domain" description="Cytoplasmic" evidence="14">
    <location>
        <begin position="66"/>
        <end position="71"/>
    </location>
</feature>
<reference evidence="16 17" key="1">
    <citation type="submission" date="2019-03" db="EMBL/GenBank/DDBJ databases">
        <title>Genomic Encyclopedia of Type Strains, Phase IV (KMG-IV): sequencing the most valuable type-strain genomes for metagenomic binning, comparative biology and taxonomic classification.</title>
        <authorList>
            <person name="Goeker M."/>
        </authorList>
    </citation>
    <scope>NUCLEOTIDE SEQUENCE [LARGE SCALE GENOMIC DNA]</scope>
    <source>
        <strain evidence="16 17">DSM 21667</strain>
    </source>
</reference>
<proteinExistence type="inferred from homology"/>
<dbReference type="GO" id="GO:0005886">
    <property type="term" value="C:plasma membrane"/>
    <property type="evidence" value="ECO:0007669"/>
    <property type="project" value="UniProtKB-SubCell"/>
</dbReference>
<evidence type="ECO:0000256" key="9">
    <source>
        <dbReference type="ARBA" id="ARBA00023002"/>
    </source>
</evidence>
<dbReference type="InterPro" id="IPR003752">
    <property type="entry name" value="DiS_bond_form_DsbB/BdbC"/>
</dbReference>
<evidence type="ECO:0000256" key="13">
    <source>
        <dbReference type="ARBA" id="ARBA00023284"/>
    </source>
</evidence>
<evidence type="ECO:0000256" key="2">
    <source>
        <dbReference type="ARBA" id="ARBA00008823"/>
    </source>
</evidence>
<comment type="subcellular location">
    <subcellularLocation>
        <location evidence="1">Cell inner membrane</location>
        <topology evidence="1">Multi-pass membrane protein</topology>
    </subcellularLocation>
    <subcellularLocation>
        <location evidence="14">Cell membrane</location>
        <topology evidence="14">Multi-pass membrane protein</topology>
    </subcellularLocation>
</comment>
<feature type="topological domain" description="Periplasmic" evidence="14">
    <location>
        <begin position="31"/>
        <end position="48"/>
    </location>
</feature>
<feature type="topological domain" description="Cytoplasmic" evidence="14">
    <location>
        <begin position="1"/>
        <end position="13"/>
    </location>
</feature>
<dbReference type="Gene3D" id="1.20.1550.10">
    <property type="entry name" value="DsbB-like"/>
    <property type="match status" value="1"/>
</dbReference>
<dbReference type="PANTHER" id="PTHR36570">
    <property type="entry name" value="DISULFIDE BOND FORMATION PROTEIN B"/>
    <property type="match status" value="1"/>
</dbReference>
<evidence type="ECO:0000256" key="12">
    <source>
        <dbReference type="ARBA" id="ARBA00023186"/>
    </source>
</evidence>
<feature type="topological domain" description="Cytoplasmic" evidence="14">
    <location>
        <begin position="166"/>
        <end position="175"/>
    </location>
</feature>
<feature type="transmembrane region" description="Helical" evidence="15">
    <location>
        <begin position="44"/>
        <end position="62"/>
    </location>
</feature>
<evidence type="ECO:0000256" key="8">
    <source>
        <dbReference type="ARBA" id="ARBA00022989"/>
    </source>
</evidence>
<evidence type="ECO:0000256" key="10">
    <source>
        <dbReference type="ARBA" id="ARBA00023136"/>
    </source>
</evidence>
<evidence type="ECO:0000256" key="11">
    <source>
        <dbReference type="ARBA" id="ARBA00023157"/>
    </source>
</evidence>
<evidence type="ECO:0000256" key="7">
    <source>
        <dbReference type="ARBA" id="ARBA00022982"/>
    </source>
</evidence>
<feature type="transmembrane region" description="Helical" evidence="15">
    <location>
        <begin position="74"/>
        <end position="93"/>
    </location>
</feature>
<dbReference type="InterPro" id="IPR022920">
    <property type="entry name" value="Disulphide_bond_form_DsbB"/>
</dbReference>
<dbReference type="InterPro" id="IPR023380">
    <property type="entry name" value="DsbB-like_sf"/>
</dbReference>
<evidence type="ECO:0000256" key="15">
    <source>
        <dbReference type="SAM" id="Phobius"/>
    </source>
</evidence>
<name>A0A4R6Z2N6_9GAMM</name>
<keyword evidence="13 14" id="KW-0676">Redox-active center</keyword>
<feature type="transmembrane region" description="Helical" evidence="15">
    <location>
        <begin position="12"/>
        <end position="32"/>
    </location>
</feature>
<organism evidence="16 17">
    <name type="scientific">Tahibacter aquaticus</name>
    <dbReference type="NCBI Taxonomy" id="520092"/>
    <lineage>
        <taxon>Bacteria</taxon>
        <taxon>Pseudomonadati</taxon>
        <taxon>Pseudomonadota</taxon>
        <taxon>Gammaproteobacteria</taxon>
        <taxon>Lysobacterales</taxon>
        <taxon>Rhodanobacteraceae</taxon>
        <taxon>Tahibacter</taxon>
    </lineage>
</organism>
<evidence type="ECO:0000256" key="6">
    <source>
        <dbReference type="ARBA" id="ARBA00022692"/>
    </source>
</evidence>
<protein>
    <recommendedName>
        <fullName evidence="14">Disulfide bond formation protein B</fullName>
    </recommendedName>
    <alternativeName>
        <fullName evidence="14">Disulfide oxidoreductase</fullName>
    </alternativeName>
</protein>
<dbReference type="OrthoDB" id="3711263at2"/>
<evidence type="ECO:0000256" key="3">
    <source>
        <dbReference type="ARBA" id="ARBA00022448"/>
    </source>
</evidence>
<keyword evidence="3 14" id="KW-0813">Transport</keyword>
<keyword evidence="12 14" id="KW-0143">Chaperone</keyword>
<keyword evidence="4 14" id="KW-1003">Cell membrane</keyword>
<evidence type="ECO:0000256" key="4">
    <source>
        <dbReference type="ARBA" id="ARBA00022475"/>
    </source>
</evidence>
<dbReference type="HAMAP" id="MF_00286">
    <property type="entry name" value="DsbB"/>
    <property type="match status" value="1"/>
</dbReference>
<keyword evidence="17" id="KW-1185">Reference proteome</keyword>
<dbReference type="RefSeq" id="WP_133818235.1">
    <property type="nucleotide sequence ID" value="NZ_SNZH01000004.1"/>
</dbReference>
<feature type="disulfide bond" description="Redox-active" evidence="14">
    <location>
        <begin position="40"/>
        <end position="43"/>
    </location>
</feature>
<sequence>MKLNPFSWSFRVQYLFGAICVAALLGYAFFAQFQLGKDPCPLCILQRVAFFVMGVFFLLGALHGPRGGGRKVYAILVTLGGIVGGLIAGRHVWLTTLPADEVPACGPGLGFMLDAFPLSKTLQLVLTGSGECAKVDWTFLGLNMPAWCLVWFVGLSLFALIAAWRKPPRPYGTLR</sequence>
<keyword evidence="8 14" id="KW-1133">Transmembrane helix</keyword>
<keyword evidence="7 14" id="KW-0249">Electron transport</keyword>
<dbReference type="GO" id="GO:0009055">
    <property type="term" value="F:electron transfer activity"/>
    <property type="evidence" value="ECO:0007669"/>
    <property type="project" value="UniProtKB-UniRule"/>
</dbReference>
<evidence type="ECO:0000313" key="17">
    <source>
        <dbReference type="Proteomes" id="UP000295293"/>
    </source>
</evidence>
<dbReference type="EMBL" id="SNZH01000004">
    <property type="protein sequence ID" value="TDR45878.1"/>
    <property type="molecule type" value="Genomic_DNA"/>
</dbReference>
<comment type="similarity">
    <text evidence="2 14">Belongs to the DsbB family.</text>
</comment>
<keyword evidence="5" id="KW-0997">Cell inner membrane</keyword>
<dbReference type="NCBIfam" id="NF003354">
    <property type="entry name" value="PRK04388.1"/>
    <property type="match status" value="1"/>
</dbReference>
<dbReference type="Proteomes" id="UP000295293">
    <property type="component" value="Unassembled WGS sequence"/>
</dbReference>
<dbReference type="GO" id="GO:0015035">
    <property type="term" value="F:protein-disulfide reductase activity"/>
    <property type="evidence" value="ECO:0007669"/>
    <property type="project" value="UniProtKB-UniRule"/>
</dbReference>
<evidence type="ECO:0000256" key="1">
    <source>
        <dbReference type="ARBA" id="ARBA00004429"/>
    </source>
</evidence>
<dbReference type="PANTHER" id="PTHR36570:SF3">
    <property type="entry name" value="DISULFIDE BOND FORMATION PROTEIN B"/>
    <property type="match status" value="1"/>
</dbReference>
<keyword evidence="9 14" id="KW-0560">Oxidoreductase</keyword>
<keyword evidence="11 14" id="KW-1015">Disulfide bond</keyword>
<comment type="caution">
    <text evidence="16">The sequence shown here is derived from an EMBL/GenBank/DDBJ whole genome shotgun (WGS) entry which is preliminary data.</text>
</comment>
<dbReference type="InterPro" id="IPR050183">
    <property type="entry name" value="DsbB"/>
</dbReference>
<dbReference type="GO" id="GO:0006457">
    <property type="term" value="P:protein folding"/>
    <property type="evidence" value="ECO:0007669"/>
    <property type="project" value="InterPro"/>
</dbReference>
<comment type="function">
    <text evidence="14">Required for disulfide bond formation in some periplasmic proteins. Acts by oxidizing the DsbA protein.</text>
</comment>
<dbReference type="AlphaFoldDB" id="A0A4R6Z2N6"/>
<keyword evidence="6 14" id="KW-0812">Transmembrane</keyword>
<feature type="transmembrane region" description="Helical" evidence="15">
    <location>
        <begin position="144"/>
        <end position="164"/>
    </location>
</feature>
<comment type="caution">
    <text evidence="14">Lacks conserved residue(s) required for the propagation of feature annotation.</text>
</comment>